<protein>
    <submittedName>
        <fullName evidence="3">Uncharacterized protein</fullName>
    </submittedName>
</protein>
<name>A0A931E673_9BACT</name>
<evidence type="ECO:0000313" key="4">
    <source>
        <dbReference type="Proteomes" id="UP000628448"/>
    </source>
</evidence>
<organism evidence="3 4">
    <name type="scientific">Panacibacter microcysteis</name>
    <dbReference type="NCBI Taxonomy" id="2793269"/>
    <lineage>
        <taxon>Bacteria</taxon>
        <taxon>Pseudomonadati</taxon>
        <taxon>Bacteroidota</taxon>
        <taxon>Chitinophagia</taxon>
        <taxon>Chitinophagales</taxon>
        <taxon>Chitinophagaceae</taxon>
        <taxon>Panacibacter</taxon>
    </lineage>
</organism>
<evidence type="ECO:0000313" key="3">
    <source>
        <dbReference type="EMBL" id="MBG9376907.1"/>
    </source>
</evidence>
<accession>A0A931E673</accession>
<evidence type="ECO:0000256" key="2">
    <source>
        <dbReference type="SAM" id="SignalP"/>
    </source>
</evidence>
<comment type="caution">
    <text evidence="3">The sequence shown here is derived from an EMBL/GenBank/DDBJ whole genome shotgun (WGS) entry which is preliminary data.</text>
</comment>
<feature type="chain" id="PRO_5037634335" evidence="2">
    <location>
        <begin position="20"/>
        <end position="279"/>
    </location>
</feature>
<keyword evidence="2" id="KW-0732">Signal</keyword>
<sequence length="279" mass="31151">MKHLVALVLPFLFTLHVIAQEKNDVVLKVNGDELTGKVTEIGDSEIKFVYKGETLVYAIKKSDIIKITYASGRIEFFNKPSLPSEAKEDKPKPGSAISNDADRRNKIAILPFTFITDKQGAGEDMGYQAQNECYTFLSKHSGELTVIDPRTTNALLIKAGATADKIRGFTMDELCAIIGVEYIIDATVTMDKTSQTSSQSGSIKGKEEYNSKDNKNEVKASTNSYSTSAQNYQTKITMNVFTDKNTNIFSQERQSFWNTTDAYVNSLQFLLKKTPLYRK</sequence>
<proteinExistence type="predicted"/>
<gene>
    <name evidence="3" type="ORF">I5907_11710</name>
</gene>
<feature type="signal peptide" evidence="2">
    <location>
        <begin position="1"/>
        <end position="19"/>
    </location>
</feature>
<feature type="region of interest" description="Disordered" evidence="1">
    <location>
        <begin position="194"/>
        <end position="224"/>
    </location>
</feature>
<dbReference type="AlphaFoldDB" id="A0A931E673"/>
<dbReference type="Gene3D" id="3.40.50.10610">
    <property type="entry name" value="ABC-type transport auxiliary lipoprotein component"/>
    <property type="match status" value="1"/>
</dbReference>
<feature type="compositionally biased region" description="Basic and acidic residues" evidence="1">
    <location>
        <begin position="204"/>
        <end position="218"/>
    </location>
</feature>
<dbReference type="RefSeq" id="WP_196990897.1">
    <property type="nucleotide sequence ID" value="NZ_JADWYR010000001.1"/>
</dbReference>
<dbReference type="Proteomes" id="UP000628448">
    <property type="component" value="Unassembled WGS sequence"/>
</dbReference>
<keyword evidence="4" id="KW-1185">Reference proteome</keyword>
<reference evidence="3" key="1">
    <citation type="submission" date="2020-11" db="EMBL/GenBank/DDBJ databases">
        <title>Bacterial whole genome sequence for Panacibacter sp. DH6.</title>
        <authorList>
            <person name="Le V."/>
            <person name="Ko S."/>
            <person name="Ahn C.-Y."/>
            <person name="Oh H.-M."/>
        </authorList>
    </citation>
    <scope>NUCLEOTIDE SEQUENCE</scope>
    <source>
        <strain evidence="3">DH6</strain>
    </source>
</reference>
<dbReference type="EMBL" id="JADWYR010000001">
    <property type="protein sequence ID" value="MBG9376907.1"/>
    <property type="molecule type" value="Genomic_DNA"/>
</dbReference>
<evidence type="ECO:0000256" key="1">
    <source>
        <dbReference type="SAM" id="MobiDB-lite"/>
    </source>
</evidence>